<feature type="compositionally biased region" description="Low complexity" evidence="4">
    <location>
        <begin position="256"/>
        <end position="282"/>
    </location>
</feature>
<evidence type="ECO:0000259" key="6">
    <source>
        <dbReference type="Pfam" id="PF05029"/>
    </source>
</evidence>
<dbReference type="GO" id="GO:0000076">
    <property type="term" value="P:DNA replication checkpoint signaling"/>
    <property type="evidence" value="ECO:0007669"/>
    <property type="project" value="TreeGrafter"/>
</dbReference>
<accession>A0A0A9W4L0</accession>
<dbReference type="GO" id="GO:0043111">
    <property type="term" value="P:replication fork arrest"/>
    <property type="evidence" value="ECO:0007669"/>
    <property type="project" value="TreeGrafter"/>
</dbReference>
<dbReference type="GO" id="GO:0006281">
    <property type="term" value="P:DNA repair"/>
    <property type="evidence" value="ECO:0007669"/>
    <property type="project" value="TreeGrafter"/>
</dbReference>
<reference evidence="7" key="1">
    <citation type="journal article" date="2014" name="PLoS ONE">
        <title>Transcriptome-Based Identification of ABC Transporters in the Western Tarnished Plant Bug Lygus hesperus.</title>
        <authorList>
            <person name="Hull J.J."/>
            <person name="Chaney K."/>
            <person name="Geib S.M."/>
            <person name="Fabrick J.A."/>
            <person name="Brent C.S."/>
            <person name="Walsh D."/>
            <person name="Lavine L.C."/>
        </authorList>
    </citation>
    <scope>NUCLEOTIDE SEQUENCE</scope>
</reference>
<dbReference type="InterPro" id="IPR006906">
    <property type="entry name" value="Timeless_N"/>
</dbReference>
<feature type="compositionally biased region" description="Polar residues" evidence="4">
    <location>
        <begin position="306"/>
        <end position="316"/>
    </location>
</feature>
<evidence type="ECO:0000313" key="9">
    <source>
        <dbReference type="EMBL" id="JAQ05312.1"/>
    </source>
</evidence>
<dbReference type="PANTHER" id="PTHR22940:SF5">
    <property type="entry name" value="PROTEIN TIMELESS"/>
    <property type="match status" value="1"/>
</dbReference>
<dbReference type="EMBL" id="GDHC01013317">
    <property type="protein sequence ID" value="JAQ05312.1"/>
    <property type="molecule type" value="Transcribed_RNA"/>
</dbReference>
<comment type="similarity">
    <text evidence="2">Belongs to the timeless family.</text>
</comment>
<proteinExistence type="inferred from homology"/>
<dbReference type="Pfam" id="PF05029">
    <property type="entry name" value="TIMELESS_C"/>
    <property type="match status" value="1"/>
</dbReference>
<dbReference type="PANTHER" id="PTHR22940">
    <property type="entry name" value="TIMEOUT/TIMELESS-2"/>
    <property type="match status" value="1"/>
</dbReference>
<dbReference type="GO" id="GO:0009649">
    <property type="term" value="P:entrainment of circadian clock"/>
    <property type="evidence" value="ECO:0007669"/>
    <property type="project" value="TreeGrafter"/>
</dbReference>
<evidence type="ECO:0000256" key="2">
    <source>
        <dbReference type="ARBA" id="ARBA00008174"/>
    </source>
</evidence>
<organism evidence="7">
    <name type="scientific">Lygus hesperus</name>
    <name type="common">Western plant bug</name>
    <dbReference type="NCBI Taxonomy" id="30085"/>
    <lineage>
        <taxon>Eukaryota</taxon>
        <taxon>Metazoa</taxon>
        <taxon>Ecdysozoa</taxon>
        <taxon>Arthropoda</taxon>
        <taxon>Hexapoda</taxon>
        <taxon>Insecta</taxon>
        <taxon>Pterygota</taxon>
        <taxon>Neoptera</taxon>
        <taxon>Paraneoptera</taxon>
        <taxon>Hemiptera</taxon>
        <taxon>Heteroptera</taxon>
        <taxon>Panheteroptera</taxon>
        <taxon>Cimicomorpha</taxon>
        <taxon>Miridae</taxon>
        <taxon>Mirini</taxon>
        <taxon>Lygus</taxon>
    </lineage>
</organism>
<dbReference type="GO" id="GO:0031298">
    <property type="term" value="C:replication fork protection complex"/>
    <property type="evidence" value="ECO:0007669"/>
    <property type="project" value="TreeGrafter"/>
</dbReference>
<feature type="domain" description="Timeless N-terminal" evidence="5">
    <location>
        <begin position="24"/>
        <end position="265"/>
    </location>
</feature>
<evidence type="ECO:0000256" key="1">
    <source>
        <dbReference type="ARBA" id="ARBA00004123"/>
    </source>
</evidence>
<dbReference type="GO" id="GO:0048511">
    <property type="term" value="P:rhythmic process"/>
    <property type="evidence" value="ECO:0007669"/>
    <property type="project" value="UniProtKB-KW"/>
</dbReference>
<dbReference type="AlphaFoldDB" id="A0A0A9W4L0"/>
<dbReference type="EMBL" id="GBHO01042186">
    <property type="protein sequence ID" value="JAG01418.1"/>
    <property type="molecule type" value="Transcribed_RNA"/>
</dbReference>
<keyword evidence="3" id="KW-0539">Nucleus</keyword>
<gene>
    <name evidence="7" type="primary">tim_1</name>
    <name evidence="9" type="synonym">tim</name>
    <name evidence="7" type="ORF">CM83_36109</name>
    <name evidence="9" type="ORF">g.48465</name>
</gene>
<dbReference type="EMBL" id="GBRD01017615">
    <property type="protein sequence ID" value="JAG48212.1"/>
    <property type="molecule type" value="Transcribed_RNA"/>
</dbReference>
<protein>
    <submittedName>
        <fullName evidence="7">Protein timeless</fullName>
    </submittedName>
</protein>
<reference evidence="8" key="3">
    <citation type="submission" date="2014-09" db="EMBL/GenBank/DDBJ databases">
        <authorList>
            <person name="Magalhaes I.L.F."/>
            <person name="Oliveira U."/>
            <person name="Santos F.R."/>
            <person name="Vidigal T.H.D.A."/>
            <person name="Brescovit A.D."/>
            <person name="Santos A.J."/>
        </authorList>
    </citation>
    <scope>NUCLEOTIDE SEQUENCE</scope>
</reference>
<feature type="domain" description="Timeless C-terminal" evidence="6">
    <location>
        <begin position="825"/>
        <end position="923"/>
    </location>
</feature>
<sequence>MEWLLVNPHIHNIFASLGCQVGDQYVAHPNCQVTLDHIMEKLRQEDRTLRTFRRAIVFSNLIKKDLMQLLIAIKDNRVIIDKTVKLFAELTTPVESLLLVDVMSKTDAGRTTIIELNWLLYSAKESFLEPKATRRVVDIIRMLLDEGVEQNSPNEETLTDCISLLRNILHVPESRPTSKGNSTSYQNRLIWNLFSQNFDKVLINLAARKQSGKWKIGVVQLIVLLYKDQQETVLQKLLNQWLEATMISDSSEDNESNTSPPEHYSSSSGDPTSDSSDTSMTDMNGVSEQHKTTKCSASHKKLPGSSRKTSNRGNSTKKIETNDREAKHQERSKYYSLKTPDSGCDTSGGTPESASTSSNDESPERKAKLVHQKPGNMIQKPRQVSTKKMLSPEQLRELKMKKLHRRALNHSSLSTGSIHYAISLNLQQHNPTDEDISQILKEFTVDFLISAYACIVEELRRQLVDNRDDFIDSSHFSWLITYFLKFAIQLELDFESIRPVLSRDAVTFLVYNGVFLCEQHENSHLHSDFDMPSRLRKLHLIVTAIREVLLALNSYLNASYVTKESKQLLSQLQSELCGMEDLRNLIVMMLRQFNPNVHCRSYLIDLICTNHILIDTVDKCKSLKGTDVLINHLKQFTAIDMMKQYGHLLEFYQENGPDINDCIFNMMHHVAGDLDSLSSLFQPSIIKSFTLIYENSSQLLDDWTDLIEYVIHQFIESTKSVKTDEKPKNNADVNRAWTSQECDPLFWYFVQSANSSDPIGSILQLYSDGGAQNRTRIGLIEQLLKQDIICDTQFNELMAKEPIGAVERERANVNVQEEVEYLKGQLLNEGMESLITWLQKELLKACHAKLSLVQETEGVVEPSPFYYAIKHEAMPIIPWNCEQYSAMQNHVFLLFLHKLGFALPADTGYSFARIPKTWTLAKMFNLALKLGPVPEGWIKFDATQLRNQENNGTEDRSN</sequence>
<comment type="subcellular location">
    <subcellularLocation>
        <location evidence="1">Nucleus</location>
    </subcellularLocation>
</comment>
<name>A0A0A9W4L0_LYGHE</name>
<feature type="region of interest" description="Disordered" evidence="4">
    <location>
        <begin position="249"/>
        <end position="389"/>
    </location>
</feature>
<evidence type="ECO:0000256" key="4">
    <source>
        <dbReference type="SAM" id="MobiDB-lite"/>
    </source>
</evidence>
<evidence type="ECO:0000313" key="7">
    <source>
        <dbReference type="EMBL" id="JAG01418.1"/>
    </source>
</evidence>
<evidence type="ECO:0000256" key="3">
    <source>
        <dbReference type="ARBA" id="ARBA00023242"/>
    </source>
</evidence>
<evidence type="ECO:0000313" key="8">
    <source>
        <dbReference type="EMBL" id="JAG48212.1"/>
    </source>
</evidence>
<dbReference type="InterPro" id="IPR044998">
    <property type="entry name" value="Timeless"/>
</dbReference>
<feature type="compositionally biased region" description="Polar residues" evidence="4">
    <location>
        <begin position="344"/>
        <end position="360"/>
    </location>
</feature>
<dbReference type="GO" id="GO:0003677">
    <property type="term" value="F:DNA binding"/>
    <property type="evidence" value="ECO:0007669"/>
    <property type="project" value="TreeGrafter"/>
</dbReference>
<dbReference type="InterPro" id="IPR007725">
    <property type="entry name" value="TIMELESS_C"/>
</dbReference>
<evidence type="ECO:0000259" key="5">
    <source>
        <dbReference type="Pfam" id="PF04821"/>
    </source>
</evidence>
<reference evidence="7" key="2">
    <citation type="submission" date="2014-07" db="EMBL/GenBank/DDBJ databases">
        <authorList>
            <person name="Hull J."/>
        </authorList>
    </citation>
    <scope>NUCLEOTIDE SEQUENCE</scope>
</reference>
<feature type="compositionally biased region" description="Basic and acidic residues" evidence="4">
    <location>
        <begin position="317"/>
        <end position="333"/>
    </location>
</feature>
<dbReference type="Pfam" id="PF04821">
    <property type="entry name" value="TIMELESS"/>
    <property type="match status" value="1"/>
</dbReference>
<reference evidence="9" key="4">
    <citation type="journal article" date="2016" name="Gigascience">
        <title>De novo construction of an expanded transcriptome assembly for the western tarnished plant bug, Lygus hesperus.</title>
        <authorList>
            <person name="Tassone E.E."/>
            <person name="Geib S.M."/>
            <person name="Hall B."/>
            <person name="Fabrick J.A."/>
            <person name="Brent C.S."/>
            <person name="Hull J.J."/>
        </authorList>
    </citation>
    <scope>NUCLEOTIDE SEQUENCE</scope>
</reference>